<dbReference type="InterPro" id="IPR001387">
    <property type="entry name" value="Cro/C1-type_HTH"/>
</dbReference>
<keyword evidence="4" id="KW-1185">Reference proteome</keyword>
<dbReference type="Pfam" id="PF13560">
    <property type="entry name" value="HTH_31"/>
    <property type="match status" value="1"/>
</dbReference>
<feature type="region of interest" description="Disordered" evidence="1">
    <location>
        <begin position="1"/>
        <end position="28"/>
    </location>
</feature>
<proteinExistence type="predicted"/>
<dbReference type="Proteomes" id="UP000292452">
    <property type="component" value="Unassembled WGS sequence"/>
</dbReference>
<sequence length="294" mass="32919">MSVDSDGTERTDYTTDGADGPGWDPGLDDEGTAVLKAIGRQLKMWREAAGLRQAEFGAAIGYSDEMVSSVERGRRAPKPQYLEKADEVLGARGKIEGMKKDVAEARYPKKVRDLARLEEDAVELGAYGNTVIHGLLQTEEYTRALISERQPAYRDDEVERIVAARLARQDVFERRPAPLLTFVQEEALLRRPVGGRMVLRRQLERLLEVGKLRHVEIQVMPTETEQHSGLGGSFQVLKLNDGTAVGHNEVQLTSRLIGNPKEVHVLEMRYGMIRAQALRSRESLAFIEKLRGET</sequence>
<dbReference type="RefSeq" id="WP_131125598.1">
    <property type="nucleotide sequence ID" value="NZ_SIXH01000404.1"/>
</dbReference>
<dbReference type="SUPFAM" id="SSF47413">
    <property type="entry name" value="lambda repressor-like DNA-binding domains"/>
    <property type="match status" value="1"/>
</dbReference>
<dbReference type="InterPro" id="IPR043917">
    <property type="entry name" value="DUF5753"/>
</dbReference>
<evidence type="ECO:0000313" key="4">
    <source>
        <dbReference type="Proteomes" id="UP000292452"/>
    </source>
</evidence>
<dbReference type="SMART" id="SM00530">
    <property type="entry name" value="HTH_XRE"/>
    <property type="match status" value="1"/>
</dbReference>
<feature type="domain" description="HTH cro/C1-type" evidence="2">
    <location>
        <begin position="42"/>
        <end position="95"/>
    </location>
</feature>
<reference evidence="3 4" key="1">
    <citation type="submission" date="2019-02" db="EMBL/GenBank/DDBJ databases">
        <title>Draft Genome Sequence of Streptomyces sp. AM-2504, identified by 16S rRNA comparative analysis as a Streptomyces Kasugaensis strain.</title>
        <authorList>
            <person name="Napolioni V."/>
            <person name="Giuliodori A.M."/>
            <person name="Spurio R."/>
            <person name="Fabbretti A."/>
        </authorList>
    </citation>
    <scope>NUCLEOTIDE SEQUENCE [LARGE SCALE GENOMIC DNA]</scope>
    <source>
        <strain evidence="3 4">AM-2504</strain>
    </source>
</reference>
<name>A0A4Q9HMG5_STRKA</name>
<protein>
    <submittedName>
        <fullName evidence="3">Transcriptional regulator</fullName>
    </submittedName>
</protein>
<dbReference type="Pfam" id="PF19054">
    <property type="entry name" value="DUF5753"/>
    <property type="match status" value="1"/>
</dbReference>
<gene>
    <name evidence="3" type="ORF">EYS09_30220</name>
</gene>
<dbReference type="GO" id="GO:0003677">
    <property type="term" value="F:DNA binding"/>
    <property type="evidence" value="ECO:0007669"/>
    <property type="project" value="InterPro"/>
</dbReference>
<accession>A0A4Q9HMG5</accession>
<dbReference type="CDD" id="cd00093">
    <property type="entry name" value="HTH_XRE"/>
    <property type="match status" value="1"/>
</dbReference>
<dbReference type="PROSITE" id="PS50943">
    <property type="entry name" value="HTH_CROC1"/>
    <property type="match status" value="1"/>
</dbReference>
<dbReference type="EMBL" id="SIXH01000404">
    <property type="protein sequence ID" value="TBO55996.1"/>
    <property type="molecule type" value="Genomic_DNA"/>
</dbReference>
<evidence type="ECO:0000256" key="1">
    <source>
        <dbReference type="SAM" id="MobiDB-lite"/>
    </source>
</evidence>
<evidence type="ECO:0000259" key="2">
    <source>
        <dbReference type="PROSITE" id="PS50943"/>
    </source>
</evidence>
<dbReference type="Gene3D" id="1.10.260.40">
    <property type="entry name" value="lambda repressor-like DNA-binding domains"/>
    <property type="match status" value="1"/>
</dbReference>
<evidence type="ECO:0000313" key="3">
    <source>
        <dbReference type="EMBL" id="TBO55996.1"/>
    </source>
</evidence>
<comment type="caution">
    <text evidence="3">The sequence shown here is derived from an EMBL/GenBank/DDBJ whole genome shotgun (WGS) entry which is preliminary data.</text>
</comment>
<dbReference type="InterPro" id="IPR010982">
    <property type="entry name" value="Lambda_DNA-bd_dom_sf"/>
</dbReference>
<dbReference type="AlphaFoldDB" id="A0A4Q9HMG5"/>
<organism evidence="3 4">
    <name type="scientific">Streptomyces kasugaensis</name>
    <dbReference type="NCBI Taxonomy" id="1946"/>
    <lineage>
        <taxon>Bacteria</taxon>
        <taxon>Bacillati</taxon>
        <taxon>Actinomycetota</taxon>
        <taxon>Actinomycetes</taxon>
        <taxon>Kitasatosporales</taxon>
        <taxon>Streptomycetaceae</taxon>
        <taxon>Streptomyces</taxon>
    </lineage>
</organism>